<keyword evidence="3" id="KW-1015">Disulfide bond</keyword>
<accession>A0AAV2ZAM9</accession>
<organism evidence="5 6">
    <name type="scientific">Lagenidium giganteum</name>
    <dbReference type="NCBI Taxonomy" id="4803"/>
    <lineage>
        <taxon>Eukaryota</taxon>
        <taxon>Sar</taxon>
        <taxon>Stramenopiles</taxon>
        <taxon>Oomycota</taxon>
        <taxon>Peronosporomycetes</taxon>
        <taxon>Pythiales</taxon>
        <taxon>Pythiaceae</taxon>
    </lineage>
</organism>
<reference evidence="5" key="1">
    <citation type="submission" date="2022-11" db="EMBL/GenBank/DDBJ databases">
        <authorList>
            <person name="Morgan W.R."/>
            <person name="Tartar A."/>
        </authorList>
    </citation>
    <scope>NUCLEOTIDE SEQUENCE</scope>
    <source>
        <strain evidence="5">ARSEF 373</strain>
    </source>
</reference>
<dbReference type="PROSITE" id="PS51465">
    <property type="entry name" value="KAZAL_2"/>
    <property type="match status" value="1"/>
</dbReference>
<keyword evidence="2" id="KW-0722">Serine protease inhibitor</keyword>
<comment type="caution">
    <text evidence="5">The sequence shown here is derived from an EMBL/GenBank/DDBJ whole genome shotgun (WGS) entry which is preliminary data.</text>
</comment>
<protein>
    <recommendedName>
        <fullName evidence="4">Kazal-like domain-containing protein</fullName>
    </recommendedName>
</protein>
<dbReference type="CDD" id="cd00104">
    <property type="entry name" value="KAZAL_FS"/>
    <property type="match status" value="1"/>
</dbReference>
<dbReference type="Pfam" id="PF07648">
    <property type="entry name" value="Kazal_2"/>
    <property type="match status" value="2"/>
</dbReference>
<dbReference type="InterPro" id="IPR050653">
    <property type="entry name" value="Prot_Inhib_GrowthFact_Antg"/>
</dbReference>
<dbReference type="PANTHER" id="PTHR10913">
    <property type="entry name" value="FOLLISTATIN-RELATED"/>
    <property type="match status" value="1"/>
</dbReference>
<evidence type="ECO:0000313" key="5">
    <source>
        <dbReference type="EMBL" id="DBA03351.1"/>
    </source>
</evidence>
<evidence type="ECO:0000259" key="4">
    <source>
        <dbReference type="PROSITE" id="PS51465"/>
    </source>
</evidence>
<evidence type="ECO:0000256" key="2">
    <source>
        <dbReference type="ARBA" id="ARBA00022900"/>
    </source>
</evidence>
<reference evidence="5" key="2">
    <citation type="journal article" date="2023" name="Microbiol Resour">
        <title>Decontamination and Annotation of the Draft Genome Sequence of the Oomycete Lagenidium giganteum ARSEF 373.</title>
        <authorList>
            <person name="Morgan W.R."/>
            <person name="Tartar A."/>
        </authorList>
    </citation>
    <scope>NUCLEOTIDE SEQUENCE</scope>
    <source>
        <strain evidence="5">ARSEF 373</strain>
    </source>
</reference>
<dbReference type="Proteomes" id="UP001146120">
    <property type="component" value="Unassembled WGS sequence"/>
</dbReference>
<evidence type="ECO:0000256" key="1">
    <source>
        <dbReference type="ARBA" id="ARBA00022690"/>
    </source>
</evidence>
<dbReference type="SUPFAM" id="SSF100895">
    <property type="entry name" value="Kazal-type serine protease inhibitors"/>
    <property type="match status" value="1"/>
</dbReference>
<dbReference type="AlphaFoldDB" id="A0AAV2ZAM9"/>
<dbReference type="InterPro" id="IPR036058">
    <property type="entry name" value="Kazal_dom_sf"/>
</dbReference>
<dbReference type="EMBL" id="DAKRPA010000020">
    <property type="protein sequence ID" value="DBA03351.1"/>
    <property type="molecule type" value="Genomic_DNA"/>
</dbReference>
<keyword evidence="6" id="KW-1185">Reference proteome</keyword>
<dbReference type="SMART" id="SM00280">
    <property type="entry name" value="KAZAL"/>
    <property type="match status" value="1"/>
</dbReference>
<sequence length="100" mass="10740">MTYRTECNLEIARCFDSTLRLKSEGACPKATTAPSPSPASTPTPKSCIFDCSRFKSDPVCGTDGVTYNNVCTLANASCNNPNVTMKSFGECKTSKTKLRA</sequence>
<evidence type="ECO:0000313" key="6">
    <source>
        <dbReference type="Proteomes" id="UP001146120"/>
    </source>
</evidence>
<name>A0AAV2ZAM9_9STRA</name>
<dbReference type="Gene3D" id="3.30.60.30">
    <property type="match status" value="1"/>
</dbReference>
<gene>
    <name evidence="5" type="ORF">N0F65_004628</name>
</gene>
<evidence type="ECO:0000256" key="3">
    <source>
        <dbReference type="ARBA" id="ARBA00023157"/>
    </source>
</evidence>
<feature type="domain" description="Kazal-like" evidence="4">
    <location>
        <begin position="41"/>
        <end position="93"/>
    </location>
</feature>
<proteinExistence type="predicted"/>
<keyword evidence="1" id="KW-0646">Protease inhibitor</keyword>
<dbReference type="InterPro" id="IPR002350">
    <property type="entry name" value="Kazal_dom"/>
</dbReference>
<dbReference type="GO" id="GO:0005576">
    <property type="term" value="C:extracellular region"/>
    <property type="evidence" value="ECO:0007669"/>
    <property type="project" value="TreeGrafter"/>
</dbReference>
<dbReference type="PANTHER" id="PTHR10913:SF45">
    <property type="entry name" value="FOLLISTATIN, ISOFORM A-RELATED"/>
    <property type="match status" value="1"/>
</dbReference>